<evidence type="ECO:0000313" key="9">
    <source>
        <dbReference type="EMBL" id="MBV7275513.1"/>
    </source>
</evidence>
<feature type="binding site" evidence="7">
    <location>
        <position position="353"/>
    </location>
    <ligand>
        <name>substrate</name>
    </ligand>
</feature>
<evidence type="ECO:0000256" key="5">
    <source>
        <dbReference type="ARBA" id="ARBA00023167"/>
    </source>
</evidence>
<feature type="active site" evidence="7">
    <location>
        <position position="352"/>
    </location>
</feature>
<dbReference type="EC" id="2.3.1.31" evidence="7"/>
<dbReference type="EMBL" id="JAEEGC010000126">
    <property type="protein sequence ID" value="MBV7275513.1"/>
    <property type="molecule type" value="Genomic_DNA"/>
</dbReference>
<dbReference type="NCBIfam" id="TIGR01392">
    <property type="entry name" value="homoserO_Ac_trn"/>
    <property type="match status" value="1"/>
</dbReference>
<evidence type="ECO:0000256" key="1">
    <source>
        <dbReference type="ARBA" id="ARBA00011738"/>
    </source>
</evidence>
<dbReference type="InterPro" id="IPR008220">
    <property type="entry name" value="HAT_MetX-like"/>
</dbReference>
<dbReference type="GO" id="GO:0004414">
    <property type="term" value="F:homoserine O-acetyltransferase activity"/>
    <property type="evidence" value="ECO:0007669"/>
    <property type="project" value="UniProtKB-UniRule"/>
</dbReference>
<comment type="subcellular location">
    <subcellularLocation>
        <location evidence="7">Cytoplasm</location>
    </subcellularLocation>
</comment>
<evidence type="ECO:0000259" key="8">
    <source>
        <dbReference type="Pfam" id="PF00561"/>
    </source>
</evidence>
<proteinExistence type="inferred from homology"/>
<dbReference type="PANTHER" id="PTHR32268">
    <property type="entry name" value="HOMOSERINE O-ACETYLTRANSFERASE"/>
    <property type="match status" value="1"/>
</dbReference>
<evidence type="ECO:0000256" key="6">
    <source>
        <dbReference type="ARBA" id="ARBA00023315"/>
    </source>
</evidence>
<evidence type="ECO:0000256" key="4">
    <source>
        <dbReference type="ARBA" id="ARBA00022679"/>
    </source>
</evidence>
<dbReference type="AlphaFoldDB" id="A0A949TZH2"/>
<reference evidence="9" key="1">
    <citation type="submission" date="2020-12" db="EMBL/GenBank/DDBJ databases">
        <title>Clostridium thailandense sp. nov., a novel acetogenic bacterium isolated from peat land soil in Thailand.</title>
        <authorList>
            <person name="Chaikitkaew S."/>
            <person name="Birkeland N.K."/>
        </authorList>
    </citation>
    <scope>NUCLEOTIDE SEQUENCE</scope>
    <source>
        <strain evidence="9">PL3</strain>
    </source>
</reference>
<protein>
    <recommendedName>
        <fullName evidence="7">Homoserine O-acetyltransferase</fullName>
        <shortName evidence="7">HAT</shortName>
        <ecNumber evidence="7">2.3.1.31</ecNumber>
    </recommendedName>
    <alternativeName>
        <fullName evidence="7">Homoserine transacetylase</fullName>
        <shortName evidence="7">HTA</shortName>
    </alternativeName>
</protein>
<feature type="active site" evidence="7">
    <location>
        <position position="319"/>
    </location>
</feature>
<dbReference type="PIRSF" id="PIRSF000443">
    <property type="entry name" value="Homoser_Ac_trans"/>
    <property type="match status" value="1"/>
</dbReference>
<name>A0A949TZH2_9CLOT</name>
<dbReference type="GO" id="GO:0005737">
    <property type="term" value="C:cytoplasm"/>
    <property type="evidence" value="ECO:0007669"/>
    <property type="project" value="UniProtKB-SubCell"/>
</dbReference>
<gene>
    <name evidence="7" type="primary">metXA</name>
    <name evidence="9" type="ORF">I6U48_21660</name>
</gene>
<keyword evidence="6 7" id="KW-0012">Acyltransferase</keyword>
<accession>A0A949TZH2</accession>
<dbReference type="RefSeq" id="WP_218322565.1">
    <property type="nucleotide sequence ID" value="NZ_JAEEGC010000126.1"/>
</dbReference>
<evidence type="ECO:0000256" key="2">
    <source>
        <dbReference type="ARBA" id="ARBA00022490"/>
    </source>
</evidence>
<comment type="caution">
    <text evidence="9">The sequence shown here is derived from an EMBL/GenBank/DDBJ whole genome shotgun (WGS) entry which is preliminary data.</text>
</comment>
<dbReference type="InterPro" id="IPR000073">
    <property type="entry name" value="AB_hydrolase_1"/>
</dbReference>
<feature type="domain" description="AB hydrolase-1" evidence="8">
    <location>
        <begin position="52"/>
        <end position="358"/>
    </location>
</feature>
<comment type="similarity">
    <text evidence="7">Belongs to the AB hydrolase superfamily. MetX family.</text>
</comment>
<comment type="pathway">
    <text evidence="7">Amino-acid biosynthesis; L-methionine biosynthesis via de novo pathway; O-acetyl-L-homoserine from L-homoserine: step 1/1.</text>
</comment>
<dbReference type="Proteomes" id="UP000694308">
    <property type="component" value="Unassembled WGS sequence"/>
</dbReference>
<keyword evidence="2 7" id="KW-0963">Cytoplasm</keyword>
<sequence>MSEFAYKKDGTKEYLTFSQNQSFLLESGKTFGPITICFETYGQLNADRNNCILITHALTGDSHVASHDELDVPGWWEDFVGPSKIFDTKKYFIVCSNILGGCCGSTGPSSINPETNKPYGINFPIITVKDIVNAQRKIFDYFNIDHIPAVVGGSMGGLQSLQWSVSYPNFMDGIINLAAPLNLSTEAVGINHIMRKSIMWDPNWNNGDYYGLDLPANGLSVARMIAMLTYQTRDLMNKKFGRRTKSNIGDFFSSFDAEFEIDSYLSYQGEKLVQRFDANSYLYFTRAMDLFDLRNEYGSYMKALSRIHAKFLLVAISSDTLFNISELRKARDILKLNGVNLEYVEIQSDYGHDSFLVEVDKYTNCISNFLSELNYAINREKSSEEFEYSTGNVQ</sequence>
<keyword evidence="10" id="KW-1185">Reference proteome</keyword>
<comment type="caution">
    <text evidence="7">Lacks conserved residue(s) required for the propagation of feature annotation.</text>
</comment>
<dbReference type="Pfam" id="PF00561">
    <property type="entry name" value="Abhydrolase_1"/>
    <property type="match status" value="1"/>
</dbReference>
<keyword evidence="3 7" id="KW-0028">Amino-acid biosynthesis</keyword>
<feature type="binding site" evidence="7">
    <location>
        <position position="223"/>
    </location>
    <ligand>
        <name>substrate</name>
    </ligand>
</feature>
<feature type="active site" description="Nucleophile" evidence="7">
    <location>
        <position position="154"/>
    </location>
</feature>
<comment type="catalytic activity">
    <reaction evidence="7">
        <text>L-homoserine + acetyl-CoA = O-acetyl-L-homoserine + CoA</text>
        <dbReference type="Rhea" id="RHEA:13701"/>
        <dbReference type="ChEBI" id="CHEBI:57287"/>
        <dbReference type="ChEBI" id="CHEBI:57288"/>
        <dbReference type="ChEBI" id="CHEBI:57476"/>
        <dbReference type="ChEBI" id="CHEBI:57716"/>
        <dbReference type="EC" id="2.3.1.31"/>
    </reaction>
</comment>
<organism evidence="9 10">
    <name type="scientific">Clostridium thailandense</name>
    <dbReference type="NCBI Taxonomy" id="2794346"/>
    <lineage>
        <taxon>Bacteria</taxon>
        <taxon>Bacillati</taxon>
        <taxon>Bacillota</taxon>
        <taxon>Clostridia</taxon>
        <taxon>Eubacteriales</taxon>
        <taxon>Clostridiaceae</taxon>
        <taxon>Clostridium</taxon>
    </lineage>
</organism>
<dbReference type="PANTHER" id="PTHR32268:SF11">
    <property type="entry name" value="HOMOSERINE O-ACETYLTRANSFERASE"/>
    <property type="match status" value="1"/>
</dbReference>
<keyword evidence="5 7" id="KW-0486">Methionine biosynthesis</keyword>
<evidence type="ECO:0000313" key="10">
    <source>
        <dbReference type="Proteomes" id="UP000694308"/>
    </source>
</evidence>
<dbReference type="GO" id="GO:0009092">
    <property type="term" value="P:homoserine metabolic process"/>
    <property type="evidence" value="ECO:0007669"/>
    <property type="project" value="TreeGrafter"/>
</dbReference>
<dbReference type="GO" id="GO:0009086">
    <property type="term" value="P:methionine biosynthetic process"/>
    <property type="evidence" value="ECO:0007669"/>
    <property type="project" value="UniProtKB-UniRule"/>
</dbReference>
<dbReference type="FunFam" id="1.10.1740.110:FF:000001">
    <property type="entry name" value="Homoserine O-acetyltransferase"/>
    <property type="match status" value="1"/>
</dbReference>
<evidence type="ECO:0000256" key="7">
    <source>
        <dbReference type="HAMAP-Rule" id="MF_00296"/>
    </source>
</evidence>
<comment type="subunit">
    <text evidence="1 7">Homodimer.</text>
</comment>
<evidence type="ECO:0000256" key="3">
    <source>
        <dbReference type="ARBA" id="ARBA00022605"/>
    </source>
</evidence>
<keyword evidence="4 7" id="KW-0808">Transferase</keyword>
<dbReference type="HAMAP" id="MF_00296">
    <property type="entry name" value="MetX_acyltransf"/>
    <property type="match status" value="1"/>
</dbReference>
<dbReference type="NCBIfam" id="NF001209">
    <property type="entry name" value="PRK00175.1"/>
    <property type="match status" value="1"/>
</dbReference>
<comment type="function">
    <text evidence="7">Transfers an acetyl group from acetyl-CoA to L-homoserine, forming acetyl-L-homoserine.</text>
</comment>